<comment type="similarity">
    <text evidence="1 2">Belongs to the calycin superfamily. Lipocalin family.</text>
</comment>
<sequence>MRFFNISLPIFLYMLVSGCNTTTPYTKTVSNVDLKRFMIPWHVQAGRFTSFEKNPYNSVESYTWNDENKRIDIDFHYNEGAFDGPLKKVPQVGWVKDTKTNATWEVQPWWPLKFDYLIIALADDYEWTVIGVPNQKYLWVMTRDPHFPREKVDQIIRDIAKTGYSIEDIKYVQHK</sequence>
<reference evidence="4 5" key="1">
    <citation type="submission" date="2023-11" db="EMBL/GenBank/DDBJ databases">
        <title>A Novel Polar Bacteriovorax (B. antarcticus) Isolated from the Biocrust in Antarctica.</title>
        <authorList>
            <person name="Mun W."/>
            <person name="Choi S.Y."/>
            <person name="Mitchell R.J."/>
        </authorList>
    </citation>
    <scope>NUCLEOTIDE SEQUENCE [LARGE SCALE GENOMIC DNA]</scope>
    <source>
        <strain evidence="4 5">PP10</strain>
    </source>
</reference>
<dbReference type="PROSITE" id="PS51257">
    <property type="entry name" value="PROKAR_LIPOPROTEIN"/>
    <property type="match status" value="1"/>
</dbReference>
<dbReference type="InterPro" id="IPR047202">
    <property type="entry name" value="Lipocalin_Blc-like_dom"/>
</dbReference>
<evidence type="ECO:0000256" key="1">
    <source>
        <dbReference type="ARBA" id="ARBA00006889"/>
    </source>
</evidence>
<dbReference type="Gene3D" id="2.40.128.20">
    <property type="match status" value="1"/>
</dbReference>
<dbReference type="PIRSF" id="PIRSF036893">
    <property type="entry name" value="Lipocalin_ApoD"/>
    <property type="match status" value="1"/>
</dbReference>
<dbReference type="InterPro" id="IPR000566">
    <property type="entry name" value="Lipocln_cytosolic_FA-bd_dom"/>
</dbReference>
<evidence type="ECO:0000313" key="5">
    <source>
        <dbReference type="Proteomes" id="UP001302274"/>
    </source>
</evidence>
<dbReference type="PANTHER" id="PTHR10612">
    <property type="entry name" value="APOLIPOPROTEIN D"/>
    <property type="match status" value="1"/>
</dbReference>
<name>A0ABU5VX48_9BACT</name>
<dbReference type="InterPro" id="IPR012674">
    <property type="entry name" value="Calycin"/>
</dbReference>
<dbReference type="Proteomes" id="UP001302274">
    <property type="component" value="Unassembled WGS sequence"/>
</dbReference>
<keyword evidence="5" id="KW-1185">Reference proteome</keyword>
<protein>
    <submittedName>
        <fullName evidence="4">Lipocalin family protein</fullName>
    </submittedName>
</protein>
<dbReference type="RefSeq" id="WP_323577716.1">
    <property type="nucleotide sequence ID" value="NZ_JAYGJQ010000002.1"/>
</dbReference>
<evidence type="ECO:0000256" key="2">
    <source>
        <dbReference type="PIRNR" id="PIRNR036893"/>
    </source>
</evidence>
<dbReference type="InterPro" id="IPR022271">
    <property type="entry name" value="Lipocalin_ApoD"/>
</dbReference>
<accession>A0ABU5VX48</accession>
<dbReference type="Pfam" id="PF08212">
    <property type="entry name" value="Lipocalin_2"/>
    <property type="match status" value="1"/>
</dbReference>
<evidence type="ECO:0000313" key="4">
    <source>
        <dbReference type="EMBL" id="MEA9357633.1"/>
    </source>
</evidence>
<proteinExistence type="inferred from homology"/>
<evidence type="ECO:0000259" key="3">
    <source>
        <dbReference type="Pfam" id="PF08212"/>
    </source>
</evidence>
<organism evidence="4 5">
    <name type="scientific">Bacteriovorax antarcticus</name>
    <dbReference type="NCBI Taxonomy" id="3088717"/>
    <lineage>
        <taxon>Bacteria</taxon>
        <taxon>Pseudomonadati</taxon>
        <taxon>Bdellovibrionota</taxon>
        <taxon>Bacteriovoracia</taxon>
        <taxon>Bacteriovoracales</taxon>
        <taxon>Bacteriovoracaceae</taxon>
        <taxon>Bacteriovorax</taxon>
    </lineage>
</organism>
<dbReference type="CDD" id="cd19438">
    <property type="entry name" value="lipocalin_Blc-like"/>
    <property type="match status" value="1"/>
</dbReference>
<comment type="caution">
    <text evidence="4">The sequence shown here is derived from an EMBL/GenBank/DDBJ whole genome shotgun (WGS) entry which is preliminary data.</text>
</comment>
<dbReference type="PANTHER" id="PTHR10612:SF34">
    <property type="entry name" value="APOLIPOPROTEIN D"/>
    <property type="match status" value="1"/>
</dbReference>
<dbReference type="EMBL" id="JAYGJQ010000002">
    <property type="protein sequence ID" value="MEA9357633.1"/>
    <property type="molecule type" value="Genomic_DNA"/>
</dbReference>
<dbReference type="SUPFAM" id="SSF50814">
    <property type="entry name" value="Lipocalins"/>
    <property type="match status" value="1"/>
</dbReference>
<gene>
    <name evidence="4" type="ORF">SHI21_15495</name>
</gene>
<feature type="domain" description="Lipocalin/cytosolic fatty-acid binding" evidence="3">
    <location>
        <begin position="32"/>
        <end position="173"/>
    </location>
</feature>